<evidence type="ECO:0000256" key="2">
    <source>
        <dbReference type="SAM" id="MobiDB-lite"/>
    </source>
</evidence>
<dbReference type="Gene3D" id="3.40.630.190">
    <property type="entry name" value="LCP protein"/>
    <property type="match status" value="1"/>
</dbReference>
<dbReference type="RefSeq" id="WP_353648274.1">
    <property type="nucleotide sequence ID" value="NZ_CP159218.1"/>
</dbReference>
<evidence type="ECO:0000259" key="5">
    <source>
        <dbReference type="Pfam" id="PF13399"/>
    </source>
</evidence>
<feature type="domain" description="LytR/CpsA/Psr regulator C-terminal" evidence="5">
    <location>
        <begin position="480"/>
        <end position="568"/>
    </location>
</feature>
<feature type="region of interest" description="Disordered" evidence="2">
    <location>
        <begin position="1"/>
        <end position="116"/>
    </location>
</feature>
<proteinExistence type="inferred from homology"/>
<dbReference type="InterPro" id="IPR004474">
    <property type="entry name" value="LytR_CpsA_psr"/>
</dbReference>
<dbReference type="Gene3D" id="3.30.70.2390">
    <property type="match status" value="1"/>
</dbReference>
<dbReference type="Pfam" id="PF03816">
    <property type="entry name" value="LytR_cpsA_psr"/>
    <property type="match status" value="1"/>
</dbReference>
<keyword evidence="3" id="KW-0472">Membrane</keyword>
<evidence type="ECO:0000259" key="4">
    <source>
        <dbReference type="Pfam" id="PF03816"/>
    </source>
</evidence>
<keyword evidence="3" id="KW-0812">Transmembrane</keyword>
<organism evidence="6">
    <name type="scientific">Nakamurella sp. A5-74</name>
    <dbReference type="NCBI Taxonomy" id="3158264"/>
    <lineage>
        <taxon>Bacteria</taxon>
        <taxon>Bacillati</taxon>
        <taxon>Actinomycetota</taxon>
        <taxon>Actinomycetes</taxon>
        <taxon>Nakamurellales</taxon>
        <taxon>Nakamurellaceae</taxon>
        <taxon>Nakamurella</taxon>
    </lineage>
</organism>
<accession>A0AAU8DL03</accession>
<sequence length="617" mass="61903">MGRRPVPPGSLRAALPVDPARPGTTDRSGVAAGPTALTPEQPASARPPSKAWSELDDRRPATRMMPSAPPVAGGPGGPGGPRGPGGPGGPGGPRGPVRLGGGSDGPDDGSGRRRTPGGILASRIVSTIAAVALLLVTGIGYFVNQGGTSDAQTNATQVDKIPGGGITILLVGSDSRSHADGTPLNAEELKLVSTTESSGTNTDTLMLLHIPAGGARATAVSIPRDTWIDESVTSTVKGPYSDGSEGEYKPNKINAFYGTAKTYSAQYLTSQGVTGAERERRSSEAGRQMLISVLSKFTGMYIDHFAEVNLIAFYTISTALQGVPVCLKAAVSDSFSGADFPAGLQEVEGTSALAFVRQRHGLPGGDLDRVRRQQAFLSGAIKKVLSAPTTIPSLADAAQQSLVMDKGLDLLTLGQQMQALSGGQITFETLPTHGAAVDAGTDALAADPAEVKAFFAKIRGSASSTGGSKGATTSAAAQKLTVDVQNGTMTAALGKSVAAILEGKGMTVTKPADLPGKSNSNQLETTEVRYPSGAKANADAVVAALGFGTATPSGDVAAGHVLVVAGKDAPAPSGLRAALPAFAGDGTPAVAGAAAPVVVLPAAGAVPDSIDGVACIN</sequence>
<feature type="compositionally biased region" description="Gly residues" evidence="2">
    <location>
        <begin position="73"/>
        <end position="104"/>
    </location>
</feature>
<keyword evidence="3" id="KW-1133">Transmembrane helix</keyword>
<gene>
    <name evidence="6" type="ORF">ABLG96_15665</name>
</gene>
<evidence type="ECO:0000256" key="1">
    <source>
        <dbReference type="ARBA" id="ARBA00006068"/>
    </source>
</evidence>
<evidence type="ECO:0000313" key="6">
    <source>
        <dbReference type="EMBL" id="XCG62659.1"/>
    </source>
</evidence>
<feature type="domain" description="Cell envelope-related transcriptional attenuator" evidence="4">
    <location>
        <begin position="201"/>
        <end position="385"/>
    </location>
</feature>
<feature type="transmembrane region" description="Helical" evidence="3">
    <location>
        <begin position="120"/>
        <end position="143"/>
    </location>
</feature>
<evidence type="ECO:0000256" key="3">
    <source>
        <dbReference type="SAM" id="Phobius"/>
    </source>
</evidence>
<comment type="similarity">
    <text evidence="1">Belongs to the LytR/CpsA/Psr (LCP) family.</text>
</comment>
<dbReference type="InterPro" id="IPR050922">
    <property type="entry name" value="LytR/CpsA/Psr_CW_biosynth"/>
</dbReference>
<reference evidence="6" key="1">
    <citation type="submission" date="2024-05" db="EMBL/GenBank/DDBJ databases">
        <authorList>
            <person name="Cai S.Y."/>
            <person name="Jin L.M."/>
            <person name="Li H.R."/>
        </authorList>
    </citation>
    <scope>NUCLEOTIDE SEQUENCE</scope>
    <source>
        <strain evidence="6">A5-74</strain>
    </source>
</reference>
<dbReference type="AlphaFoldDB" id="A0AAU8DL03"/>
<dbReference type="PANTHER" id="PTHR33392">
    <property type="entry name" value="POLYISOPRENYL-TEICHOIC ACID--PEPTIDOGLYCAN TEICHOIC ACID TRANSFERASE TAGU"/>
    <property type="match status" value="1"/>
</dbReference>
<dbReference type="Pfam" id="PF13399">
    <property type="entry name" value="LytR_C"/>
    <property type="match status" value="1"/>
</dbReference>
<dbReference type="PANTHER" id="PTHR33392:SF6">
    <property type="entry name" value="POLYISOPRENYL-TEICHOIC ACID--PEPTIDOGLYCAN TEICHOIC ACID TRANSFERASE TAGU"/>
    <property type="match status" value="1"/>
</dbReference>
<dbReference type="NCBIfam" id="TIGR00350">
    <property type="entry name" value="lytR_cpsA_psr"/>
    <property type="match status" value="1"/>
</dbReference>
<protein>
    <submittedName>
        <fullName evidence="6">LCP family protein</fullName>
    </submittedName>
</protein>
<dbReference type="EMBL" id="CP159218">
    <property type="protein sequence ID" value="XCG62659.1"/>
    <property type="molecule type" value="Genomic_DNA"/>
</dbReference>
<dbReference type="InterPro" id="IPR027381">
    <property type="entry name" value="LytR/CpsA/Psr_C"/>
</dbReference>
<name>A0AAU8DL03_9ACTN</name>